<dbReference type="AlphaFoldDB" id="A0A7D5VA54"/>
<evidence type="ECO:0000256" key="1">
    <source>
        <dbReference type="SAM" id="SignalP"/>
    </source>
</evidence>
<dbReference type="Proteomes" id="UP000510822">
    <property type="component" value="Chromosome"/>
</dbReference>
<dbReference type="KEGG" id="cfon:HZU75_07580"/>
<reference evidence="2 3" key="1">
    <citation type="journal article" date="2016" name="Int. J. Syst. Evol. Microbiol.">
        <title>Chitinibacter fontanus sp. nov., isolated from a spring.</title>
        <authorList>
            <person name="Sheu S.Y."/>
            <person name="Li Y.S."/>
            <person name="Young C.C."/>
            <person name="Chen W.M."/>
        </authorList>
    </citation>
    <scope>NUCLEOTIDE SEQUENCE [LARGE SCALE GENOMIC DNA]</scope>
    <source>
        <strain evidence="2 3">STM-7</strain>
    </source>
</reference>
<organism evidence="2 3">
    <name type="scientific">Chitinibacter fontanus</name>
    <dbReference type="NCBI Taxonomy" id="1737446"/>
    <lineage>
        <taxon>Bacteria</taxon>
        <taxon>Pseudomonadati</taxon>
        <taxon>Pseudomonadota</taxon>
        <taxon>Betaproteobacteria</taxon>
        <taxon>Neisseriales</taxon>
        <taxon>Chitinibacteraceae</taxon>
        <taxon>Chitinibacter</taxon>
    </lineage>
</organism>
<keyword evidence="1" id="KW-0732">Signal</keyword>
<feature type="chain" id="PRO_5028825534" evidence="1">
    <location>
        <begin position="22"/>
        <end position="153"/>
    </location>
</feature>
<accession>A0A7D5VA54</accession>
<feature type="signal peptide" evidence="1">
    <location>
        <begin position="1"/>
        <end position="21"/>
    </location>
</feature>
<keyword evidence="3" id="KW-1185">Reference proteome</keyword>
<name>A0A7D5VA54_9NEIS</name>
<dbReference type="RefSeq" id="WP_180308526.1">
    <property type="nucleotide sequence ID" value="NZ_CP058952.1"/>
</dbReference>
<evidence type="ECO:0000313" key="3">
    <source>
        <dbReference type="Proteomes" id="UP000510822"/>
    </source>
</evidence>
<dbReference type="EMBL" id="CP058952">
    <property type="protein sequence ID" value="QLI81400.1"/>
    <property type="molecule type" value="Genomic_DNA"/>
</dbReference>
<evidence type="ECO:0000313" key="2">
    <source>
        <dbReference type="EMBL" id="QLI81400.1"/>
    </source>
</evidence>
<protein>
    <submittedName>
        <fullName evidence="2">Uncharacterized protein</fullName>
    </submittedName>
</protein>
<proteinExistence type="predicted"/>
<sequence length="153" mass="17213">MIKILTLLFTAFSFINTTAHSQECFEKPPGVEGIRIDTIGEIKISPIKLSKSGKKGYIATEYFGAQNLQASIFLMRRGQYCFAGDLGSYIGAKVDDTTCHQDYCNLIIESKSGSVHFYRTYGYRSKKYIYLGCQSSIEDKKKPCETGEKNENN</sequence>
<gene>
    <name evidence="2" type="ORF">HZU75_07580</name>
</gene>